<dbReference type="InterPro" id="IPR029052">
    <property type="entry name" value="Metallo-depent_PP-like"/>
</dbReference>
<organism evidence="2 3">
    <name type="scientific">Sphingomonas xinjiangensis</name>
    <dbReference type="NCBI Taxonomy" id="643568"/>
    <lineage>
        <taxon>Bacteria</taxon>
        <taxon>Pseudomonadati</taxon>
        <taxon>Pseudomonadota</taxon>
        <taxon>Alphaproteobacteria</taxon>
        <taxon>Sphingomonadales</taxon>
        <taxon>Sphingomonadaceae</taxon>
        <taxon>Sphingomonas</taxon>
    </lineage>
</organism>
<dbReference type="InterPro" id="IPR050126">
    <property type="entry name" value="Ap4A_hydrolase"/>
</dbReference>
<keyword evidence="2" id="KW-0378">Hydrolase</keyword>
<dbReference type="GO" id="GO:0110154">
    <property type="term" value="P:RNA decapping"/>
    <property type="evidence" value="ECO:0007669"/>
    <property type="project" value="TreeGrafter"/>
</dbReference>
<dbReference type="GO" id="GO:0004722">
    <property type="term" value="F:protein serine/threonine phosphatase activity"/>
    <property type="evidence" value="ECO:0007669"/>
    <property type="project" value="UniProtKB-EC"/>
</dbReference>
<dbReference type="InterPro" id="IPR006186">
    <property type="entry name" value="Ser/Thr-sp_prot-phosphatase"/>
</dbReference>
<dbReference type="PANTHER" id="PTHR42850:SF4">
    <property type="entry name" value="ZINC-DEPENDENT ENDOPOLYPHOSPHATASE"/>
    <property type="match status" value="1"/>
</dbReference>
<evidence type="ECO:0000259" key="1">
    <source>
        <dbReference type="PROSITE" id="PS00125"/>
    </source>
</evidence>
<evidence type="ECO:0000313" key="2">
    <source>
        <dbReference type="EMBL" id="MBB5712084.1"/>
    </source>
</evidence>
<accession>A0A840YGU3</accession>
<dbReference type="Gene3D" id="3.60.21.10">
    <property type="match status" value="1"/>
</dbReference>
<dbReference type="SUPFAM" id="SSF56300">
    <property type="entry name" value="Metallo-dependent phosphatases"/>
    <property type="match status" value="1"/>
</dbReference>
<dbReference type="GO" id="GO:0005737">
    <property type="term" value="C:cytoplasm"/>
    <property type="evidence" value="ECO:0007669"/>
    <property type="project" value="TreeGrafter"/>
</dbReference>
<protein>
    <submittedName>
        <fullName evidence="2">Serine/threonine protein phosphatase 1</fullName>
        <ecNumber evidence="2">3.1.3.16</ecNumber>
    </submittedName>
</protein>
<dbReference type="PROSITE" id="PS00125">
    <property type="entry name" value="SER_THR_PHOSPHATASE"/>
    <property type="match status" value="1"/>
</dbReference>
<dbReference type="RefSeq" id="WP_184090043.1">
    <property type="nucleotide sequence ID" value="NZ_JACIJF010000012.1"/>
</dbReference>
<dbReference type="EC" id="3.1.3.16" evidence="2"/>
<evidence type="ECO:0000313" key="3">
    <source>
        <dbReference type="Proteomes" id="UP000527143"/>
    </source>
</evidence>
<gene>
    <name evidence="2" type="ORF">FHT02_003340</name>
</gene>
<feature type="domain" description="Serine/threonine specific protein phosphatases" evidence="1">
    <location>
        <begin position="82"/>
        <end position="87"/>
    </location>
</feature>
<reference evidence="2 3" key="1">
    <citation type="submission" date="2020-08" db="EMBL/GenBank/DDBJ databases">
        <title>Genomic Encyclopedia of Type Strains, Phase IV (KMG-IV): sequencing the most valuable type-strain genomes for metagenomic binning, comparative biology and taxonomic classification.</title>
        <authorList>
            <person name="Goeker M."/>
        </authorList>
    </citation>
    <scope>NUCLEOTIDE SEQUENCE [LARGE SCALE GENOMIC DNA]</scope>
    <source>
        <strain evidence="2 3">DSM 26736</strain>
    </source>
</reference>
<keyword evidence="3" id="KW-1185">Reference proteome</keyword>
<dbReference type="Proteomes" id="UP000527143">
    <property type="component" value="Unassembled WGS sequence"/>
</dbReference>
<proteinExistence type="predicted"/>
<dbReference type="EMBL" id="JACIJF010000012">
    <property type="protein sequence ID" value="MBB5712084.1"/>
    <property type="molecule type" value="Genomic_DNA"/>
</dbReference>
<dbReference type="PANTHER" id="PTHR42850">
    <property type="entry name" value="METALLOPHOSPHOESTERASE"/>
    <property type="match status" value="1"/>
</dbReference>
<dbReference type="Pfam" id="PF00149">
    <property type="entry name" value="Metallophos"/>
    <property type="match status" value="1"/>
</dbReference>
<dbReference type="GO" id="GO:0008803">
    <property type="term" value="F:bis(5'-nucleosyl)-tetraphosphatase (symmetrical) activity"/>
    <property type="evidence" value="ECO:0007669"/>
    <property type="project" value="TreeGrafter"/>
</dbReference>
<dbReference type="AlphaFoldDB" id="A0A840YGU3"/>
<name>A0A840YGU3_9SPHN</name>
<comment type="caution">
    <text evidence="2">The sequence shown here is derived from an EMBL/GenBank/DDBJ whole genome shotgun (WGS) entry which is preliminary data.</text>
</comment>
<dbReference type="InterPro" id="IPR004843">
    <property type="entry name" value="Calcineurin-like_PHP"/>
</dbReference>
<sequence length="276" mass="30896">MRYWKSKSKNNRHRVYAIGDIHGRLDLFKRLIRLIKQDNEDRAPAPTSIILLGNLVDRGPDSAPLVHYCKSLSQDLKRFQVLKGNHEAMMVAALRTGEATVIERWLSHGGMVTLASWGMSRHLMERPEHPHFSAVARRLIGEDVLSWMEDLPLSRAYGNHFFVNAGLRPGVASHIQGESDLLQIREDFLDSKADHGAVIVHGHFPHEAGPDLQANRIGVDSAAFRTGRLSAVGLENGVAWPLMTEPDAGEMERAAIKSNMESLIAGWHRNDQEQAR</sequence>